<gene>
    <name evidence="2" type="ORF">DILT_LOCUS16416</name>
</gene>
<dbReference type="OrthoDB" id="26687at2759"/>
<feature type="region of interest" description="Disordered" evidence="1">
    <location>
        <begin position="1"/>
        <end position="22"/>
    </location>
</feature>
<evidence type="ECO:0000313" key="2">
    <source>
        <dbReference type="EMBL" id="VDN34084.1"/>
    </source>
</evidence>
<dbReference type="InterPro" id="IPR036964">
    <property type="entry name" value="RASGEF_cat_dom_sf"/>
</dbReference>
<dbReference type="AlphaFoldDB" id="A0A3P7MWA9"/>
<dbReference type="Proteomes" id="UP000281553">
    <property type="component" value="Unassembled WGS sequence"/>
</dbReference>
<protein>
    <submittedName>
        <fullName evidence="2">Uncharacterized protein</fullName>
    </submittedName>
</protein>
<reference evidence="2 3" key="1">
    <citation type="submission" date="2018-11" db="EMBL/GenBank/DDBJ databases">
        <authorList>
            <consortium name="Pathogen Informatics"/>
        </authorList>
    </citation>
    <scope>NUCLEOTIDE SEQUENCE [LARGE SCALE GENOMIC DNA]</scope>
</reference>
<feature type="non-terminal residue" evidence="2">
    <location>
        <position position="1"/>
    </location>
</feature>
<dbReference type="GO" id="GO:0005085">
    <property type="term" value="F:guanyl-nucleotide exchange factor activity"/>
    <property type="evidence" value="ECO:0007669"/>
    <property type="project" value="InterPro"/>
</dbReference>
<accession>A0A3P7MWA9</accession>
<dbReference type="Gene3D" id="1.10.840.10">
    <property type="entry name" value="Ras guanine-nucleotide exchange factors catalytic domain"/>
    <property type="match status" value="1"/>
</dbReference>
<sequence length="111" mass="12879">HNNKPDLPHRRKREGSIPTITATSPTPVVSLRSITPVFVGFRKRNTCSNSCRRSHDKHQGQLINFHKHKREYAVLSKLLELQRSMHRFNLVENKDFAAWLRGLPLLSEEEA</sequence>
<organism evidence="2 3">
    <name type="scientific">Dibothriocephalus latus</name>
    <name type="common">Fish tapeworm</name>
    <name type="synonym">Diphyllobothrium latum</name>
    <dbReference type="NCBI Taxonomy" id="60516"/>
    <lineage>
        <taxon>Eukaryota</taxon>
        <taxon>Metazoa</taxon>
        <taxon>Spiralia</taxon>
        <taxon>Lophotrochozoa</taxon>
        <taxon>Platyhelminthes</taxon>
        <taxon>Cestoda</taxon>
        <taxon>Eucestoda</taxon>
        <taxon>Diphyllobothriidea</taxon>
        <taxon>Diphyllobothriidae</taxon>
        <taxon>Dibothriocephalus</taxon>
    </lineage>
</organism>
<proteinExistence type="predicted"/>
<dbReference type="EMBL" id="UYRU01084718">
    <property type="protein sequence ID" value="VDN34084.1"/>
    <property type="molecule type" value="Genomic_DNA"/>
</dbReference>
<name>A0A3P7MWA9_DIBLA</name>
<evidence type="ECO:0000313" key="3">
    <source>
        <dbReference type="Proteomes" id="UP000281553"/>
    </source>
</evidence>
<evidence type="ECO:0000256" key="1">
    <source>
        <dbReference type="SAM" id="MobiDB-lite"/>
    </source>
</evidence>
<keyword evidence="3" id="KW-1185">Reference proteome</keyword>
<dbReference type="GO" id="GO:0007264">
    <property type="term" value="P:small GTPase-mediated signal transduction"/>
    <property type="evidence" value="ECO:0007669"/>
    <property type="project" value="InterPro"/>
</dbReference>